<dbReference type="Pfam" id="PF06985">
    <property type="entry name" value="HET"/>
    <property type="match status" value="1"/>
</dbReference>
<feature type="compositionally biased region" description="Low complexity" evidence="1">
    <location>
        <begin position="632"/>
        <end position="645"/>
    </location>
</feature>
<feature type="domain" description="Heterokaryon incompatibility" evidence="2">
    <location>
        <begin position="65"/>
        <end position="215"/>
    </location>
</feature>
<feature type="region of interest" description="Disordered" evidence="1">
    <location>
        <begin position="625"/>
        <end position="645"/>
    </location>
</feature>
<evidence type="ECO:0000313" key="3">
    <source>
        <dbReference type="EMBL" id="CAI6084921.1"/>
    </source>
</evidence>
<comment type="caution">
    <text evidence="3">The sequence shown here is derived from an EMBL/GenBank/DDBJ whole genome shotgun (WGS) entry which is preliminary data.</text>
</comment>
<keyword evidence="4" id="KW-1185">Reference proteome</keyword>
<evidence type="ECO:0000313" key="4">
    <source>
        <dbReference type="Proteomes" id="UP001160390"/>
    </source>
</evidence>
<evidence type="ECO:0000256" key="1">
    <source>
        <dbReference type="SAM" id="MobiDB-lite"/>
    </source>
</evidence>
<reference evidence="3" key="1">
    <citation type="submission" date="2023-01" db="EMBL/GenBank/DDBJ databases">
        <authorList>
            <person name="Piombo E."/>
        </authorList>
    </citation>
    <scope>NUCLEOTIDE SEQUENCE</scope>
</reference>
<accession>A0AA35LXL7</accession>
<dbReference type="AlphaFoldDB" id="A0AA35LXL7"/>
<sequence>MASELVGRLLELLPFTKSQKGKSNYEYGVLGSDEIRTLLIQPGASGSPLTGQIDQHKLGDPDRPYEALSYVWGSPKRGNVIRIGEKDVLVTQNARELLLHLRDEHHPRRVWIDGICIDQDNVDERSHQVTLMQAIFSGASSVLIWVGESDEYTESVFSFLTLMDERRRNRAEAEANEDENEHPDTEFVRKSIKDPSKVRKFADRPWFHRSWTFQEACLSAESYLICGKHQLHWLIFVSAALYLTSAGMLNVFGQSADTIVALANLAAANSSHQTPYLSVILPLTRELKAANPHDKIFSVLAMADRTNMPSLKLSYNLPVSEVYARTAKAMIVQEQGLSVLSGVCGPERQDRNLPSWVPDWNLSRPAAYFHGYDWPDTTHLYDINEGASFPNDIPNDLGPETHILRLRGARLDVITHVCDGKRLLLETATLKGRTDKVAARSANGEMNLLRKELDKIPLKLGFKPLDRYKQTREEIIQALVRTLTADRGGIGGEGGGKWFTDYKTVYRGSMIGEVSLGSRWLWARSGSEPNPDVTQQMSVLTIAMWTFMAGRKVFRTRHGLLGIAAEGTKIGDEVWNIVGGQVPFVLRSKETWFRENSGTARTARLQVVGESYVHGVMKGELWKTAEDEETTRSSTNTWSSTDTTSDALHGDALEFEDLELI</sequence>
<dbReference type="EMBL" id="CABFNP030000754">
    <property type="protein sequence ID" value="CAI6084921.1"/>
    <property type="molecule type" value="Genomic_DNA"/>
</dbReference>
<dbReference type="InterPro" id="IPR010730">
    <property type="entry name" value="HET"/>
</dbReference>
<proteinExistence type="predicted"/>
<dbReference type="PANTHER" id="PTHR24148:SF73">
    <property type="entry name" value="HET DOMAIN PROTEIN (AFU_ORTHOLOGUE AFUA_8G01020)"/>
    <property type="match status" value="1"/>
</dbReference>
<dbReference type="Pfam" id="PF26639">
    <property type="entry name" value="Het-6_barrel"/>
    <property type="match status" value="1"/>
</dbReference>
<protein>
    <recommendedName>
        <fullName evidence="2">Heterokaryon incompatibility domain-containing protein</fullName>
    </recommendedName>
</protein>
<dbReference type="Proteomes" id="UP001160390">
    <property type="component" value="Unassembled WGS sequence"/>
</dbReference>
<gene>
    <name evidence="3" type="ORF">CCHLO57077_00005052</name>
</gene>
<dbReference type="PANTHER" id="PTHR24148">
    <property type="entry name" value="ANKYRIN REPEAT DOMAIN-CONTAINING PROTEIN 39 HOMOLOG-RELATED"/>
    <property type="match status" value="1"/>
</dbReference>
<dbReference type="InterPro" id="IPR052895">
    <property type="entry name" value="HetReg/Transcr_Mod"/>
</dbReference>
<organism evidence="3 4">
    <name type="scientific">Clonostachys chloroleuca</name>
    <dbReference type="NCBI Taxonomy" id="1926264"/>
    <lineage>
        <taxon>Eukaryota</taxon>
        <taxon>Fungi</taxon>
        <taxon>Dikarya</taxon>
        <taxon>Ascomycota</taxon>
        <taxon>Pezizomycotina</taxon>
        <taxon>Sordariomycetes</taxon>
        <taxon>Hypocreomycetidae</taxon>
        <taxon>Hypocreales</taxon>
        <taxon>Bionectriaceae</taxon>
        <taxon>Clonostachys</taxon>
    </lineage>
</organism>
<name>A0AA35LXL7_9HYPO</name>
<evidence type="ECO:0000259" key="2">
    <source>
        <dbReference type="Pfam" id="PF06985"/>
    </source>
</evidence>